<feature type="compositionally biased region" description="Basic and acidic residues" evidence="1">
    <location>
        <begin position="404"/>
        <end position="478"/>
    </location>
</feature>
<comment type="caution">
    <text evidence="3">The sequence shown here is derived from an EMBL/GenBank/DDBJ whole genome shotgun (WGS) entry which is preliminary data.</text>
</comment>
<dbReference type="AlphaFoldDB" id="A0A841D839"/>
<proteinExistence type="predicted"/>
<feature type="domain" description="ADP ribosyltransferase" evidence="2">
    <location>
        <begin position="683"/>
        <end position="832"/>
    </location>
</feature>
<dbReference type="Pfam" id="PF06152">
    <property type="entry name" value="Phage_min_cap2"/>
    <property type="match status" value="1"/>
</dbReference>
<reference evidence="3 4" key="1">
    <citation type="submission" date="2020-08" db="EMBL/GenBank/DDBJ databases">
        <title>Genomic Encyclopedia of Type Strains, Phase III (KMG-III): the genomes of soil and plant-associated and newly described type strains.</title>
        <authorList>
            <person name="Whitman W."/>
        </authorList>
    </citation>
    <scope>NUCLEOTIDE SEQUENCE [LARGE SCALE GENOMIC DNA]</scope>
    <source>
        <strain evidence="3 4">CECT 3303</strain>
    </source>
</reference>
<organism evidence="3 4">
    <name type="scientific">Planomonospora venezuelensis</name>
    <dbReference type="NCBI Taxonomy" id="1999"/>
    <lineage>
        <taxon>Bacteria</taxon>
        <taxon>Bacillati</taxon>
        <taxon>Actinomycetota</taxon>
        <taxon>Actinomycetes</taxon>
        <taxon>Streptosporangiales</taxon>
        <taxon>Streptosporangiaceae</taxon>
        <taxon>Planomonospora</taxon>
    </lineage>
</organism>
<feature type="region of interest" description="Disordered" evidence="1">
    <location>
        <begin position="288"/>
        <end position="313"/>
    </location>
</feature>
<sequence>MAVDQDLLDSLAGTVADLYRNVEASLVHVVATELRKGLDAPTAEVKLDAVRRLQAAAQAVHARLQKTKSAAVREAIRKAYLNGYGTALVDLPVSKLIRDDAKQAQKQIPGLAVIERIAAALHRDLGMVEGNILRAPVDAYRAVQADAAARIASGAFTRRQASQAAWQRLIDKGVVSFIDKANRRWRLSSYAEMIGRTNVARAAMTAQTDRLAEIGIDLVIVSDHGQECAKCRPYEGRVLRRDAGPVGKLRVEHATRDGEMLTVHVLATLDQARARGFQHPNCRHSFSAYLPGVTKPPTRETADPDGDKARQRQRALERRIRAAKEQELGALDEAGKRAARAKVRQAQAALREHLKAHPKLKRLTYREQLGAGNIPPAGGPKGGPVTDLEPPPTIDNAPTVDPDAEQKAAEEQARREAYEKAAAREQARREAEAREQAEQAQRAREEVERKAREAAEAARREAEEKARRTAAEQEAARPRTIEGRIRAAYAQLSEPGRWVSLTRLRALLTDLPRAQVDQALRMLNRQPDARIVPEENQKTLTQADRDAAVVIGDQHKHFISLEEPYTGDRDPHAAQAEQDAAAAKKKADEQAVVEAAAKRAAEKPKPEPKPKAKAKAKKPTAAERADYERRLAVAKRGEDALLSAPAYGQVIRGGILDRKIRQRELQEFERTIAAYTGDTGNENVYALMNRALYAARGGQLDDGVPDRIREHITRMDRMMQLAPTKRDLVVYRGVREPHKALADPSMWDPAGGNEGLEWRGDAFSSASARDDVAQDFVTGLWGQDVGSRQGSDARFPTVYRILVPAGTRALQLTEMHSAAEILLDRGLRYRVVVDHGIVDGVHRVDLEVIP</sequence>
<dbReference type="Pfam" id="PF03496">
    <property type="entry name" value="ADPrib_exo_Tox"/>
    <property type="match status" value="1"/>
</dbReference>
<feature type="compositionally biased region" description="Basic and acidic residues" evidence="1">
    <location>
        <begin position="596"/>
        <end position="610"/>
    </location>
</feature>
<evidence type="ECO:0000313" key="3">
    <source>
        <dbReference type="EMBL" id="MBB5965063.1"/>
    </source>
</evidence>
<dbReference type="Gene3D" id="3.90.176.10">
    <property type="entry name" value="Toxin ADP-ribosyltransferase, Chain A, domain 1"/>
    <property type="match status" value="1"/>
</dbReference>
<feature type="region of interest" description="Disordered" evidence="1">
    <location>
        <begin position="564"/>
        <end position="625"/>
    </location>
</feature>
<keyword evidence="4" id="KW-1185">Reference proteome</keyword>
<dbReference type="EMBL" id="JACHJJ010000015">
    <property type="protein sequence ID" value="MBB5965063.1"/>
    <property type="molecule type" value="Genomic_DNA"/>
</dbReference>
<evidence type="ECO:0000313" key="4">
    <source>
        <dbReference type="Proteomes" id="UP000562352"/>
    </source>
</evidence>
<feature type="compositionally biased region" description="Basic and acidic residues" evidence="1">
    <location>
        <begin position="297"/>
        <end position="313"/>
    </location>
</feature>
<dbReference type="GO" id="GO:0005576">
    <property type="term" value="C:extracellular region"/>
    <property type="evidence" value="ECO:0007669"/>
    <property type="project" value="InterPro"/>
</dbReference>
<dbReference type="PROSITE" id="PS51996">
    <property type="entry name" value="TR_MART"/>
    <property type="match status" value="1"/>
</dbReference>
<dbReference type="InterPro" id="IPR009319">
    <property type="entry name" value="Phage_A118_VSP1"/>
</dbReference>
<feature type="region of interest" description="Disordered" evidence="1">
    <location>
        <begin position="370"/>
        <end position="478"/>
    </location>
</feature>
<accession>A0A841D839</accession>
<dbReference type="GO" id="GO:0005198">
    <property type="term" value="F:structural molecule activity"/>
    <property type="evidence" value="ECO:0007669"/>
    <property type="project" value="InterPro"/>
</dbReference>
<dbReference type="InterPro" id="IPR003540">
    <property type="entry name" value="ADP-ribosyltransferase"/>
</dbReference>
<dbReference type="RefSeq" id="WP_184944186.1">
    <property type="nucleotide sequence ID" value="NZ_BAAAWZ010000001.1"/>
</dbReference>
<dbReference type="Proteomes" id="UP000562352">
    <property type="component" value="Unassembled WGS sequence"/>
</dbReference>
<gene>
    <name evidence="3" type="ORF">FHS22_004349</name>
</gene>
<dbReference type="SUPFAM" id="SSF56399">
    <property type="entry name" value="ADP-ribosylation"/>
    <property type="match status" value="1"/>
</dbReference>
<evidence type="ECO:0000259" key="2">
    <source>
        <dbReference type="Pfam" id="PF03496"/>
    </source>
</evidence>
<evidence type="ECO:0000256" key="1">
    <source>
        <dbReference type="SAM" id="MobiDB-lite"/>
    </source>
</evidence>
<name>A0A841D839_PLAVE</name>
<protein>
    <recommendedName>
        <fullName evidence="2">ADP ribosyltransferase domain-containing protein</fullName>
    </recommendedName>
</protein>